<comment type="caution">
    <text evidence="1">The sequence shown here is derived from an EMBL/GenBank/DDBJ whole genome shotgun (WGS) entry which is preliminary data.</text>
</comment>
<protein>
    <recommendedName>
        <fullName evidence="3">Competence protein ComN</fullName>
    </recommendedName>
</protein>
<organism evidence="1 2">
    <name type="scientific">Metabacillus malikii</name>
    <dbReference type="NCBI Taxonomy" id="1504265"/>
    <lineage>
        <taxon>Bacteria</taxon>
        <taxon>Bacillati</taxon>
        <taxon>Bacillota</taxon>
        <taxon>Bacilli</taxon>
        <taxon>Bacillales</taxon>
        <taxon>Bacillaceae</taxon>
        <taxon>Metabacillus</taxon>
    </lineage>
</organism>
<evidence type="ECO:0008006" key="3">
    <source>
        <dbReference type="Google" id="ProtNLM"/>
    </source>
</evidence>
<dbReference type="Proteomes" id="UP001234495">
    <property type="component" value="Unassembled WGS sequence"/>
</dbReference>
<sequence length="97" mass="11575">MDKQPVEYYKDHVKPALKSKLEEFKMLGYAEVSEEKLWDFLKNKKWRKTKELSVYEVVSDVLSVKVGEYMNFVTVESYKKDNWFESEEGKELLKGLI</sequence>
<proteinExistence type="predicted"/>
<keyword evidence="2" id="KW-1185">Reference proteome</keyword>
<evidence type="ECO:0000313" key="1">
    <source>
        <dbReference type="EMBL" id="MDQ0231511.1"/>
    </source>
</evidence>
<evidence type="ECO:0000313" key="2">
    <source>
        <dbReference type="Proteomes" id="UP001234495"/>
    </source>
</evidence>
<dbReference type="Pfam" id="PF13797">
    <property type="entry name" value="Post_transc_reg"/>
    <property type="match status" value="1"/>
</dbReference>
<accession>A0ABT9ZGW2</accession>
<name>A0ABT9ZGW2_9BACI</name>
<reference evidence="1 2" key="1">
    <citation type="submission" date="2023-07" db="EMBL/GenBank/DDBJ databases">
        <title>Genomic Encyclopedia of Type Strains, Phase IV (KMG-IV): sequencing the most valuable type-strain genomes for metagenomic binning, comparative biology and taxonomic classification.</title>
        <authorList>
            <person name="Goeker M."/>
        </authorList>
    </citation>
    <scope>NUCLEOTIDE SEQUENCE [LARGE SCALE GENOMIC DNA]</scope>
    <source>
        <strain evidence="1 2">DSM 29005</strain>
    </source>
</reference>
<dbReference type="EMBL" id="JAUSUD010000013">
    <property type="protein sequence ID" value="MDQ0231511.1"/>
    <property type="molecule type" value="Genomic_DNA"/>
</dbReference>
<dbReference type="InterPro" id="IPR025716">
    <property type="entry name" value="Post-transcriptional_regulator"/>
</dbReference>
<gene>
    <name evidence="1" type="ORF">J2S19_002794</name>
</gene>
<dbReference type="RefSeq" id="WP_307342592.1">
    <property type="nucleotide sequence ID" value="NZ_JAUSUD010000013.1"/>
</dbReference>